<reference evidence="1" key="2">
    <citation type="journal article" date="2022" name="New Phytol.">
        <title>Evolutionary transition to the ectomycorrhizal habit in the genomes of a hyperdiverse lineage of mushroom-forming fungi.</title>
        <authorList>
            <person name="Looney B."/>
            <person name="Miyauchi S."/>
            <person name="Morin E."/>
            <person name="Drula E."/>
            <person name="Courty P.E."/>
            <person name="Kohler A."/>
            <person name="Kuo A."/>
            <person name="LaButti K."/>
            <person name="Pangilinan J."/>
            <person name="Lipzen A."/>
            <person name="Riley R."/>
            <person name="Andreopoulos W."/>
            <person name="He G."/>
            <person name="Johnson J."/>
            <person name="Nolan M."/>
            <person name="Tritt A."/>
            <person name="Barry K.W."/>
            <person name="Grigoriev I.V."/>
            <person name="Nagy L.G."/>
            <person name="Hibbett D."/>
            <person name="Henrissat B."/>
            <person name="Matheny P.B."/>
            <person name="Labbe J."/>
            <person name="Martin F.M."/>
        </authorList>
    </citation>
    <scope>NUCLEOTIDE SEQUENCE</scope>
    <source>
        <strain evidence="1">HHB10654</strain>
    </source>
</reference>
<organism evidence="1 2">
    <name type="scientific">Artomyces pyxidatus</name>
    <dbReference type="NCBI Taxonomy" id="48021"/>
    <lineage>
        <taxon>Eukaryota</taxon>
        <taxon>Fungi</taxon>
        <taxon>Dikarya</taxon>
        <taxon>Basidiomycota</taxon>
        <taxon>Agaricomycotina</taxon>
        <taxon>Agaricomycetes</taxon>
        <taxon>Russulales</taxon>
        <taxon>Auriscalpiaceae</taxon>
        <taxon>Artomyces</taxon>
    </lineage>
</organism>
<reference evidence="1" key="1">
    <citation type="submission" date="2021-03" db="EMBL/GenBank/DDBJ databases">
        <authorList>
            <consortium name="DOE Joint Genome Institute"/>
            <person name="Ahrendt S."/>
            <person name="Looney B.P."/>
            <person name="Miyauchi S."/>
            <person name="Morin E."/>
            <person name="Drula E."/>
            <person name="Courty P.E."/>
            <person name="Chicoki N."/>
            <person name="Fauchery L."/>
            <person name="Kohler A."/>
            <person name="Kuo A."/>
            <person name="Labutti K."/>
            <person name="Pangilinan J."/>
            <person name="Lipzen A."/>
            <person name="Riley R."/>
            <person name="Andreopoulos W."/>
            <person name="He G."/>
            <person name="Johnson J."/>
            <person name="Barry K.W."/>
            <person name="Grigoriev I.V."/>
            <person name="Nagy L."/>
            <person name="Hibbett D."/>
            <person name="Henrissat B."/>
            <person name="Matheny P.B."/>
            <person name="Labbe J."/>
            <person name="Martin F."/>
        </authorList>
    </citation>
    <scope>NUCLEOTIDE SEQUENCE</scope>
    <source>
        <strain evidence="1">HHB10654</strain>
    </source>
</reference>
<name>A0ACB8T9D7_9AGAM</name>
<dbReference type="EMBL" id="MU277197">
    <property type="protein sequence ID" value="KAI0064781.1"/>
    <property type="molecule type" value="Genomic_DNA"/>
</dbReference>
<protein>
    <submittedName>
        <fullName evidence="1">Thiamine pyrophosphokinase</fullName>
    </submittedName>
</protein>
<keyword evidence="2" id="KW-1185">Reference proteome</keyword>
<evidence type="ECO:0000313" key="2">
    <source>
        <dbReference type="Proteomes" id="UP000814140"/>
    </source>
</evidence>
<dbReference type="Proteomes" id="UP000814140">
    <property type="component" value="Unassembled WGS sequence"/>
</dbReference>
<sequence length="247" mass="27449">MAPKLWSTDFLLSSSSYPNKLALIILNQPFSESLLERLWHASSWHCCADGGANRLHDILRAPAQRLPDLIKGDLDSLRDDVRTYYEGQGVPVVGDGDQYSTDLMKCIQSLEAKEKASGEQDSHDIVFLGGLSGRLDQTIHTLSYLHKLRKSARRIYAVTDDNVGWVLDEGEHAISIPHSVLGPTCGLLPVGIESTVLSTKGLRWNLTDTLSGFDGLLSTSNHLLPEEDTVWIKTSKPIWWCAELRKL</sequence>
<proteinExistence type="predicted"/>
<accession>A0ACB8T9D7</accession>
<gene>
    <name evidence="1" type="ORF">BV25DRAFT_187394</name>
</gene>
<evidence type="ECO:0000313" key="1">
    <source>
        <dbReference type="EMBL" id="KAI0064781.1"/>
    </source>
</evidence>
<comment type="caution">
    <text evidence="1">The sequence shown here is derived from an EMBL/GenBank/DDBJ whole genome shotgun (WGS) entry which is preliminary data.</text>
</comment>